<protein>
    <submittedName>
        <fullName evidence="1">Zinc ribbon domain-containing protein</fullName>
    </submittedName>
</protein>
<reference evidence="1 2" key="1">
    <citation type="journal article" date="2019" name="Int. J. Syst. Evol. Microbiol.">
        <title>The Global Catalogue of Microorganisms (GCM) 10K type strain sequencing project: providing services to taxonomists for standard genome sequencing and annotation.</title>
        <authorList>
            <consortium name="The Broad Institute Genomics Platform"/>
            <consortium name="The Broad Institute Genome Sequencing Center for Infectious Disease"/>
            <person name="Wu L."/>
            <person name="Ma J."/>
        </authorList>
    </citation>
    <scope>NUCLEOTIDE SEQUENCE [LARGE SCALE GENOMIC DNA]</scope>
    <source>
        <strain evidence="1 2">PSRA2</strain>
    </source>
</reference>
<comment type="caution">
    <text evidence="1">The sequence shown here is derived from an EMBL/GenBank/DDBJ whole genome shotgun (WGS) entry which is preliminary data.</text>
</comment>
<accession>A0ABD5UCR5</accession>
<dbReference type="EMBL" id="JBHSXM010000005">
    <property type="protein sequence ID" value="MFC6838365.1"/>
    <property type="molecule type" value="Genomic_DNA"/>
</dbReference>
<gene>
    <name evidence="1" type="ORF">ACFQHK_17935</name>
</gene>
<evidence type="ECO:0000313" key="1">
    <source>
        <dbReference type="EMBL" id="MFC6838365.1"/>
    </source>
</evidence>
<evidence type="ECO:0000313" key="2">
    <source>
        <dbReference type="Proteomes" id="UP001596406"/>
    </source>
</evidence>
<proteinExistence type="predicted"/>
<organism evidence="1 2">
    <name type="scientific">Halomarina ordinaria</name>
    <dbReference type="NCBI Taxonomy" id="3033939"/>
    <lineage>
        <taxon>Archaea</taxon>
        <taxon>Methanobacteriati</taxon>
        <taxon>Methanobacteriota</taxon>
        <taxon>Stenosarchaea group</taxon>
        <taxon>Halobacteria</taxon>
        <taxon>Halobacteriales</taxon>
        <taxon>Natronomonadaceae</taxon>
        <taxon>Halomarina</taxon>
    </lineage>
</organism>
<dbReference type="Proteomes" id="UP001596406">
    <property type="component" value="Unassembled WGS sequence"/>
</dbReference>
<dbReference type="AlphaFoldDB" id="A0ABD5UCR5"/>
<name>A0ABD5UCR5_9EURY</name>
<dbReference type="RefSeq" id="WP_304450054.1">
    <property type="nucleotide sequence ID" value="NZ_JARRAH010000005.1"/>
</dbReference>
<sequence length="170" mass="19185">MPYCSNCGRRIKAVHHYCGSCGQALSEIAESESDPPMAVGRDGFLSRRSLTYVNELLRGERELDHDSVSYTELSREVTAALADFARLAMITDLDLLHLWGAGSDTEALSMSIDDMNSNQFRDWLAAVGLGRTLQMYDDALHTEFENEFNDRVQQLIEYANEELENEEVPE</sequence>
<keyword evidence="2" id="KW-1185">Reference proteome</keyword>